<dbReference type="Pfam" id="PF00098">
    <property type="entry name" value="zf-CCHC"/>
    <property type="match status" value="1"/>
</dbReference>
<dbReference type="SUPFAM" id="SSF54928">
    <property type="entry name" value="RNA-binding domain, RBD"/>
    <property type="match status" value="1"/>
</dbReference>
<evidence type="ECO:0000256" key="1">
    <source>
        <dbReference type="PROSITE-ProRule" id="PRU00047"/>
    </source>
</evidence>
<dbReference type="EMBL" id="BLQM01000563">
    <property type="protein sequence ID" value="GMH94569.1"/>
    <property type="molecule type" value="Genomic_DNA"/>
</dbReference>
<evidence type="ECO:0000259" key="6">
    <source>
        <dbReference type="PROSITE" id="PS50158"/>
    </source>
</evidence>
<dbReference type="PROSITE" id="PS50102">
    <property type="entry name" value="RRM"/>
    <property type="match status" value="1"/>
</dbReference>
<organism evidence="7 8">
    <name type="scientific">Triparma laevis f. inornata</name>
    <dbReference type="NCBI Taxonomy" id="1714386"/>
    <lineage>
        <taxon>Eukaryota</taxon>
        <taxon>Sar</taxon>
        <taxon>Stramenopiles</taxon>
        <taxon>Ochrophyta</taxon>
        <taxon>Bolidophyceae</taxon>
        <taxon>Parmales</taxon>
        <taxon>Triparmaceae</taxon>
        <taxon>Triparma</taxon>
    </lineage>
</organism>
<gene>
    <name evidence="7" type="ORF">TL16_g12944</name>
</gene>
<feature type="region of interest" description="Disordered" evidence="3">
    <location>
        <begin position="62"/>
        <end position="111"/>
    </location>
</feature>
<feature type="domain" description="CCHC-type" evidence="6">
    <location>
        <begin position="253"/>
        <end position="268"/>
    </location>
</feature>
<keyword evidence="2" id="KW-0694">RNA-binding</keyword>
<evidence type="ECO:0000313" key="7">
    <source>
        <dbReference type="EMBL" id="GMH94569.1"/>
    </source>
</evidence>
<dbReference type="Gene3D" id="2.20.70.10">
    <property type="match status" value="1"/>
</dbReference>
<dbReference type="Gene3D" id="3.30.70.330">
    <property type="match status" value="1"/>
</dbReference>
<dbReference type="GO" id="GO:0008270">
    <property type="term" value="F:zinc ion binding"/>
    <property type="evidence" value="ECO:0007669"/>
    <property type="project" value="UniProtKB-KW"/>
</dbReference>
<dbReference type="InterPro" id="IPR035979">
    <property type="entry name" value="RBD_domain_sf"/>
</dbReference>
<keyword evidence="1" id="KW-0479">Metal-binding</keyword>
<dbReference type="PROSITE" id="PS50158">
    <property type="entry name" value="ZF_CCHC"/>
    <property type="match status" value="2"/>
</dbReference>
<feature type="compositionally biased region" description="Acidic residues" evidence="3">
    <location>
        <begin position="82"/>
        <end position="92"/>
    </location>
</feature>
<evidence type="ECO:0000259" key="5">
    <source>
        <dbReference type="PROSITE" id="PS50102"/>
    </source>
</evidence>
<feature type="domain" description="RRM" evidence="5">
    <location>
        <begin position="109"/>
        <end position="187"/>
    </location>
</feature>
<evidence type="ECO:0000256" key="3">
    <source>
        <dbReference type="SAM" id="MobiDB-lite"/>
    </source>
</evidence>
<sequence>MKSAKSPPKPKMTYAQATTKTLSKFAQNLVKPGYLAARAQLVVEPPDIPLNDEFLQAFGRSVTSSAPKKLPSSSTRISADVSSEDDYSESDGEEKTSPKPPQTPKEKPVRVRVSNLNFQTTSETLQKHFSKFGSVSNLQLLPSHIPSQQNSGRAYLTLGTMDAANRALDSRVSTVDGRTLRLEIVDDKPASLGRPSSQRSLLTTSPGRGLSMKCFNCQKTGHMAVNCPLPQATPTCTLCGTKHQSRCPLATECFRCYVPGHSAKECTRRFPLGKFCTLCTGTDHFRDSCREIGSSPKEHYKILESFSNEWEEKYDAGQRRTYFVNKNTGETSWTKLAVKKGKKYDIEKVICMVCFKEGHYCCNGSVGVTGNVKDMDFVLRVTIIDPSLSGVFGKIGDLNGACSNCGGAYGVHFAGECRRPKMEDINREGPREIEEVRERTKSKLI</sequence>
<feature type="non-terminal residue" evidence="7">
    <location>
        <position position="445"/>
    </location>
</feature>
<dbReference type="AlphaFoldDB" id="A0A9W7BVT5"/>
<dbReference type="InterPro" id="IPR036875">
    <property type="entry name" value="Znf_CCHC_sf"/>
</dbReference>
<keyword evidence="1" id="KW-0863">Zinc-finger</keyword>
<dbReference type="InterPro" id="IPR001202">
    <property type="entry name" value="WW_dom"/>
</dbReference>
<comment type="caution">
    <text evidence="7">The sequence shown here is derived from an EMBL/GenBank/DDBJ whole genome shotgun (WGS) entry which is preliminary data.</text>
</comment>
<evidence type="ECO:0000259" key="4">
    <source>
        <dbReference type="PROSITE" id="PS50020"/>
    </source>
</evidence>
<dbReference type="SMART" id="SM00343">
    <property type="entry name" value="ZnF_C2HC"/>
    <property type="match status" value="4"/>
</dbReference>
<protein>
    <submittedName>
        <fullName evidence="7">Uncharacterized protein</fullName>
    </submittedName>
</protein>
<dbReference type="CDD" id="cd00590">
    <property type="entry name" value="RRM_SF"/>
    <property type="match status" value="1"/>
</dbReference>
<dbReference type="InterPro" id="IPR001878">
    <property type="entry name" value="Znf_CCHC"/>
</dbReference>
<dbReference type="SMART" id="SM00360">
    <property type="entry name" value="RRM"/>
    <property type="match status" value="1"/>
</dbReference>
<feature type="domain" description="CCHC-type" evidence="6">
    <location>
        <begin position="213"/>
        <end position="228"/>
    </location>
</feature>
<name>A0A9W7BVT5_9STRA</name>
<dbReference type="SUPFAM" id="SSF57756">
    <property type="entry name" value="Retrovirus zinc finger-like domains"/>
    <property type="match status" value="2"/>
</dbReference>
<evidence type="ECO:0000256" key="2">
    <source>
        <dbReference type="PROSITE-ProRule" id="PRU00176"/>
    </source>
</evidence>
<feature type="non-terminal residue" evidence="7">
    <location>
        <position position="1"/>
    </location>
</feature>
<dbReference type="PANTHER" id="PTHR46978">
    <property type="entry name" value="ZINC KNUCKLE (CCHC-TYPE) FAMILY PROTEIN"/>
    <property type="match status" value="1"/>
</dbReference>
<keyword evidence="1" id="KW-0862">Zinc</keyword>
<feature type="compositionally biased region" description="Polar residues" evidence="3">
    <location>
        <begin position="62"/>
        <end position="77"/>
    </location>
</feature>
<feature type="domain" description="WW" evidence="4">
    <location>
        <begin position="304"/>
        <end position="338"/>
    </location>
</feature>
<dbReference type="CDD" id="cd00201">
    <property type="entry name" value="WW"/>
    <property type="match status" value="1"/>
</dbReference>
<reference evidence="8" key="1">
    <citation type="journal article" date="2023" name="Commun. Biol.">
        <title>Genome analysis of Parmales, the sister group of diatoms, reveals the evolutionary specialization of diatoms from phago-mixotrophs to photoautotrophs.</title>
        <authorList>
            <person name="Ban H."/>
            <person name="Sato S."/>
            <person name="Yoshikawa S."/>
            <person name="Yamada K."/>
            <person name="Nakamura Y."/>
            <person name="Ichinomiya M."/>
            <person name="Sato N."/>
            <person name="Blanc-Mathieu R."/>
            <person name="Endo H."/>
            <person name="Kuwata A."/>
            <person name="Ogata H."/>
        </authorList>
    </citation>
    <scope>NUCLEOTIDE SEQUENCE [LARGE SCALE GENOMIC DNA]</scope>
</reference>
<dbReference type="Proteomes" id="UP001162640">
    <property type="component" value="Unassembled WGS sequence"/>
</dbReference>
<proteinExistence type="predicted"/>
<accession>A0A9W7BVT5</accession>
<dbReference type="Pfam" id="PF00397">
    <property type="entry name" value="WW"/>
    <property type="match status" value="1"/>
</dbReference>
<dbReference type="InterPro" id="IPR000504">
    <property type="entry name" value="RRM_dom"/>
</dbReference>
<dbReference type="PROSITE" id="PS50020">
    <property type="entry name" value="WW_DOMAIN_2"/>
    <property type="match status" value="1"/>
</dbReference>
<evidence type="ECO:0000313" key="8">
    <source>
        <dbReference type="Proteomes" id="UP001162640"/>
    </source>
</evidence>
<dbReference type="Gene3D" id="4.10.60.10">
    <property type="entry name" value="Zinc finger, CCHC-type"/>
    <property type="match status" value="2"/>
</dbReference>
<dbReference type="GO" id="GO:0003723">
    <property type="term" value="F:RNA binding"/>
    <property type="evidence" value="ECO:0007669"/>
    <property type="project" value="UniProtKB-UniRule"/>
</dbReference>
<dbReference type="Pfam" id="PF00076">
    <property type="entry name" value="RRM_1"/>
    <property type="match status" value="1"/>
</dbReference>
<dbReference type="InterPro" id="IPR012677">
    <property type="entry name" value="Nucleotide-bd_a/b_plait_sf"/>
</dbReference>
<dbReference type="SUPFAM" id="SSF51045">
    <property type="entry name" value="WW domain"/>
    <property type="match status" value="1"/>
</dbReference>
<dbReference type="PANTHER" id="PTHR46978:SF1">
    <property type="entry name" value="ZINC KNUCKLE (CCHC-TYPE) FAMILY PROTEIN"/>
    <property type="match status" value="1"/>
</dbReference>
<dbReference type="InterPro" id="IPR036020">
    <property type="entry name" value="WW_dom_sf"/>
</dbReference>